<reference evidence="1" key="1">
    <citation type="submission" date="2021-06" db="EMBL/GenBank/DDBJ databases">
        <authorList>
            <person name="Kallberg Y."/>
            <person name="Tangrot J."/>
            <person name="Rosling A."/>
        </authorList>
    </citation>
    <scope>NUCLEOTIDE SEQUENCE</scope>
    <source>
        <strain evidence="1">28 12/20/2015</strain>
    </source>
</reference>
<proteinExistence type="predicted"/>
<protein>
    <submittedName>
        <fullName evidence="1">9874_t:CDS:1</fullName>
    </submittedName>
</protein>
<dbReference type="Proteomes" id="UP000789366">
    <property type="component" value="Unassembled WGS sequence"/>
</dbReference>
<keyword evidence="2" id="KW-1185">Reference proteome</keyword>
<comment type="caution">
    <text evidence="1">The sequence shown here is derived from an EMBL/GenBank/DDBJ whole genome shotgun (WGS) entry which is preliminary data.</text>
</comment>
<gene>
    <name evidence="1" type="ORF">SPELUC_LOCUS5034</name>
</gene>
<organism evidence="1 2">
    <name type="scientific">Cetraspora pellucida</name>
    <dbReference type="NCBI Taxonomy" id="1433469"/>
    <lineage>
        <taxon>Eukaryota</taxon>
        <taxon>Fungi</taxon>
        <taxon>Fungi incertae sedis</taxon>
        <taxon>Mucoromycota</taxon>
        <taxon>Glomeromycotina</taxon>
        <taxon>Glomeromycetes</taxon>
        <taxon>Diversisporales</taxon>
        <taxon>Gigasporaceae</taxon>
        <taxon>Cetraspora</taxon>
    </lineage>
</organism>
<evidence type="ECO:0000313" key="2">
    <source>
        <dbReference type="Proteomes" id="UP000789366"/>
    </source>
</evidence>
<dbReference type="EMBL" id="CAJVPW010004889">
    <property type="protein sequence ID" value="CAG8546706.1"/>
    <property type="molecule type" value="Genomic_DNA"/>
</dbReference>
<evidence type="ECO:0000313" key="1">
    <source>
        <dbReference type="EMBL" id="CAG8546706.1"/>
    </source>
</evidence>
<name>A0ACA9LU47_9GLOM</name>
<accession>A0ACA9LU47</accession>
<sequence length="435" mass="48011">MSKIPPSRGSPDPTTKRDNNAIFYGAAGTGKSATAKKICIEANSCPLVIVKGSSLTPTKQDYDAGIAPLQKFIYTINECDQISNNSLIHDPNKLRFLKECLEEKAAYREGRLSNPLDFKTNTLNEDDNKEVNKFNKFTFVADFLGYDPQKPEDEVNDDNEPTGEKEKMEIEESGQLGSYDGEFESPRVPKVEEVLDNSLPEIPQLLAQSSNELNQSLENLRQEIEALNQQMQLSAMNNPANLQNSISDLYKLVVKENAGKAIGTAVGIALAPATGGTSLLICGGIGFMAGSALDADMQKRANENKQLNLKGEISKQIREEINNLQNERSQEASQLNNLDQQIAQKQNKLNDPNVSEIEKAQIRSELASLVSQRSGIQGRIKGLDEKIEKLIKQGNRTVTGGTGLINLEMDYHTKLLIAATVFLIIYFAFIKDKDK</sequence>